<reference evidence="1" key="1">
    <citation type="journal article" date="2023" name="G3 (Bethesda)">
        <title>A reference genome for the long-term kleptoplast-retaining sea slug Elysia crispata morphotype clarki.</title>
        <authorList>
            <person name="Eastman K.E."/>
            <person name="Pendleton A.L."/>
            <person name="Shaikh M.A."/>
            <person name="Suttiyut T."/>
            <person name="Ogas R."/>
            <person name="Tomko P."/>
            <person name="Gavelis G."/>
            <person name="Widhalm J.R."/>
            <person name="Wisecaver J.H."/>
        </authorList>
    </citation>
    <scope>NUCLEOTIDE SEQUENCE</scope>
    <source>
        <strain evidence="1">ECLA1</strain>
    </source>
</reference>
<sequence>MLEVVHVLLHHSSRSYRVISGISEEAITMRCKRISLHKEDVLRPQIRVSEKPSDVYKKLPASKIKADIRQHDRRSSESYVTTNVMPRVCIYDWTEGQLRHTSSCTSNFALKTRTGEQKKDEKCVIRSPALNLRTTVIRLNNKKYTVTPVVGQLEFSPRHSQALSTEV</sequence>
<keyword evidence="2" id="KW-1185">Reference proteome</keyword>
<dbReference type="EMBL" id="JAWDGP010000832">
    <property type="protein sequence ID" value="KAK3796901.1"/>
    <property type="molecule type" value="Genomic_DNA"/>
</dbReference>
<dbReference type="AlphaFoldDB" id="A0AAE1B122"/>
<gene>
    <name evidence="1" type="ORF">RRG08_055735</name>
</gene>
<comment type="caution">
    <text evidence="1">The sequence shown here is derived from an EMBL/GenBank/DDBJ whole genome shotgun (WGS) entry which is preliminary data.</text>
</comment>
<dbReference type="Proteomes" id="UP001283361">
    <property type="component" value="Unassembled WGS sequence"/>
</dbReference>
<organism evidence="1 2">
    <name type="scientific">Elysia crispata</name>
    <name type="common">lettuce slug</name>
    <dbReference type="NCBI Taxonomy" id="231223"/>
    <lineage>
        <taxon>Eukaryota</taxon>
        <taxon>Metazoa</taxon>
        <taxon>Spiralia</taxon>
        <taxon>Lophotrochozoa</taxon>
        <taxon>Mollusca</taxon>
        <taxon>Gastropoda</taxon>
        <taxon>Heterobranchia</taxon>
        <taxon>Euthyneura</taxon>
        <taxon>Panpulmonata</taxon>
        <taxon>Sacoglossa</taxon>
        <taxon>Placobranchoidea</taxon>
        <taxon>Plakobranchidae</taxon>
        <taxon>Elysia</taxon>
    </lineage>
</organism>
<protein>
    <submittedName>
        <fullName evidence="1">Uncharacterized protein</fullName>
    </submittedName>
</protein>
<proteinExistence type="predicted"/>
<evidence type="ECO:0000313" key="2">
    <source>
        <dbReference type="Proteomes" id="UP001283361"/>
    </source>
</evidence>
<name>A0AAE1B122_9GAST</name>
<evidence type="ECO:0000313" key="1">
    <source>
        <dbReference type="EMBL" id="KAK3796901.1"/>
    </source>
</evidence>
<accession>A0AAE1B122</accession>